<dbReference type="CDD" id="cd06579">
    <property type="entry name" value="TM_PBP1_transp_AraH_like"/>
    <property type="match status" value="1"/>
</dbReference>
<feature type="transmembrane region" description="Helical" evidence="6">
    <location>
        <begin position="136"/>
        <end position="156"/>
    </location>
</feature>
<name>A0ABS6BBN5_9NOCA</name>
<feature type="transmembrane region" description="Helical" evidence="6">
    <location>
        <begin position="29"/>
        <end position="50"/>
    </location>
</feature>
<dbReference type="EMBL" id="JAHKNI010000024">
    <property type="protein sequence ID" value="MBU3067702.1"/>
    <property type="molecule type" value="Genomic_DNA"/>
</dbReference>
<dbReference type="PANTHER" id="PTHR32196">
    <property type="entry name" value="ABC TRANSPORTER PERMEASE PROTEIN YPHD-RELATED-RELATED"/>
    <property type="match status" value="1"/>
</dbReference>
<dbReference type="Pfam" id="PF02653">
    <property type="entry name" value="BPD_transp_2"/>
    <property type="match status" value="1"/>
</dbReference>
<evidence type="ECO:0000256" key="5">
    <source>
        <dbReference type="ARBA" id="ARBA00023136"/>
    </source>
</evidence>
<evidence type="ECO:0000256" key="4">
    <source>
        <dbReference type="ARBA" id="ARBA00022989"/>
    </source>
</evidence>
<dbReference type="Proteomes" id="UP000733379">
    <property type="component" value="Unassembled WGS sequence"/>
</dbReference>
<protein>
    <submittedName>
        <fullName evidence="7">ABC transporter permease</fullName>
    </submittedName>
</protein>
<evidence type="ECO:0000256" key="2">
    <source>
        <dbReference type="ARBA" id="ARBA00022475"/>
    </source>
</evidence>
<feature type="transmembrane region" description="Helical" evidence="6">
    <location>
        <begin position="311"/>
        <end position="329"/>
    </location>
</feature>
<accession>A0ABS6BBN5</accession>
<feature type="transmembrane region" description="Helical" evidence="6">
    <location>
        <begin position="229"/>
        <end position="251"/>
    </location>
</feature>
<evidence type="ECO:0000256" key="6">
    <source>
        <dbReference type="SAM" id="Phobius"/>
    </source>
</evidence>
<organism evidence="7 8">
    <name type="scientific">Nocardia albiluteola</name>
    <dbReference type="NCBI Taxonomy" id="2842303"/>
    <lineage>
        <taxon>Bacteria</taxon>
        <taxon>Bacillati</taxon>
        <taxon>Actinomycetota</taxon>
        <taxon>Actinomycetes</taxon>
        <taxon>Mycobacteriales</taxon>
        <taxon>Nocardiaceae</taxon>
        <taxon>Nocardia</taxon>
    </lineage>
</organism>
<evidence type="ECO:0000313" key="8">
    <source>
        <dbReference type="Proteomes" id="UP000733379"/>
    </source>
</evidence>
<proteinExistence type="predicted"/>
<reference evidence="7 8" key="1">
    <citation type="submission" date="2021-06" db="EMBL/GenBank/DDBJ databases">
        <title>Actinomycetes sequencing.</title>
        <authorList>
            <person name="Shan Q."/>
        </authorList>
    </citation>
    <scope>NUCLEOTIDE SEQUENCE [LARGE SCALE GENOMIC DNA]</scope>
    <source>
        <strain evidence="7 8">NEAU-G5</strain>
    </source>
</reference>
<keyword evidence="5 6" id="KW-0472">Membrane</keyword>
<keyword evidence="4 6" id="KW-1133">Transmembrane helix</keyword>
<keyword evidence="3 6" id="KW-0812">Transmembrane</keyword>
<sequence>MTDIIHAVDSRDRDAGAGSMRRVFGAHEFGVLVATVVIFLYCALFVNNFLTSENLLSVAQQIAFIGIIGTGMTLVVVAGEIDLSVGSQYGLLSVVMAYALTEWSMPAYEAAALVIVLGAGIGLVQGLVTTVFKVPSFVVTLAGMAILRGFALLLTSGQPVMATASKQYHSLAGGNAIGSLAAQTVWMGGVMLAFGWMLSRTKFGYDIYATGGNMKAAVDAGIRANRVKVLCFCLTGALCGLAAFLLVGWLGSANPLTGNGFELSVIAAVVVGGASLSGGVGSVTGSLFGALVAGLIVNALVLLGVDGNWQQVATGGLILAAVLVNRLVATRQAAMR</sequence>
<dbReference type="InterPro" id="IPR001851">
    <property type="entry name" value="ABC_transp_permease"/>
</dbReference>
<evidence type="ECO:0000313" key="7">
    <source>
        <dbReference type="EMBL" id="MBU3067702.1"/>
    </source>
</evidence>
<gene>
    <name evidence="7" type="ORF">KO481_40060</name>
</gene>
<comment type="caution">
    <text evidence="7">The sequence shown here is derived from an EMBL/GenBank/DDBJ whole genome shotgun (WGS) entry which is preliminary data.</text>
</comment>
<feature type="transmembrane region" description="Helical" evidence="6">
    <location>
        <begin position="105"/>
        <end position="124"/>
    </location>
</feature>
<keyword evidence="8" id="KW-1185">Reference proteome</keyword>
<dbReference type="RefSeq" id="WP_215923783.1">
    <property type="nucleotide sequence ID" value="NZ_JAHKNI010000024.1"/>
</dbReference>
<feature type="transmembrane region" description="Helical" evidence="6">
    <location>
        <begin position="287"/>
        <end position="305"/>
    </location>
</feature>
<comment type="subcellular location">
    <subcellularLocation>
        <location evidence="1">Cell membrane</location>
        <topology evidence="1">Multi-pass membrane protein</topology>
    </subcellularLocation>
</comment>
<feature type="transmembrane region" description="Helical" evidence="6">
    <location>
        <begin position="263"/>
        <end position="280"/>
    </location>
</feature>
<feature type="transmembrane region" description="Helical" evidence="6">
    <location>
        <begin position="62"/>
        <end position="85"/>
    </location>
</feature>
<evidence type="ECO:0000256" key="1">
    <source>
        <dbReference type="ARBA" id="ARBA00004651"/>
    </source>
</evidence>
<feature type="transmembrane region" description="Helical" evidence="6">
    <location>
        <begin position="176"/>
        <end position="198"/>
    </location>
</feature>
<evidence type="ECO:0000256" key="3">
    <source>
        <dbReference type="ARBA" id="ARBA00022692"/>
    </source>
</evidence>
<keyword evidence="2" id="KW-1003">Cell membrane</keyword>